<sequence>MQRNISNISRFILSSKRYYASGPPAGAKGSNEFIADGKSEQLRQMLYPEAVPQPSSNRTSPAIAHREDVERAVDAVYPGKEAHETITRAFKVLERSEENARLTDLENRENRLREALDRLRETDIDLWEKAVARPPKISAAKVGKRKAQTMRIPGLFPRDLRAPTDTPRNVIWNHDWKAPSE</sequence>
<dbReference type="STRING" id="671144.I4Y9N5"/>
<evidence type="ECO:0000313" key="2">
    <source>
        <dbReference type="EMBL" id="EIM20677.1"/>
    </source>
</evidence>
<dbReference type="eggNOG" id="KOG4778">
    <property type="taxonomic scope" value="Eukaryota"/>
</dbReference>
<dbReference type="OrthoDB" id="2098203at2759"/>
<evidence type="ECO:0000256" key="1">
    <source>
        <dbReference type="SAM" id="Coils"/>
    </source>
</evidence>
<dbReference type="HOGENOM" id="CLU_090382_2_0_1"/>
<keyword evidence="3" id="KW-1185">Reference proteome</keyword>
<dbReference type="GeneID" id="18472118"/>
<dbReference type="InterPro" id="IPR042831">
    <property type="entry name" value="Ribosomal_mL40_fung"/>
</dbReference>
<dbReference type="GO" id="GO:0032543">
    <property type="term" value="P:mitochondrial translation"/>
    <property type="evidence" value="ECO:0007669"/>
    <property type="project" value="InterPro"/>
</dbReference>
<dbReference type="Proteomes" id="UP000005242">
    <property type="component" value="Unassembled WGS sequence"/>
</dbReference>
<reference evidence="2 3" key="1">
    <citation type="journal article" date="2012" name="Fungal Genet. Biol.">
        <title>The genome of the xerotolerant mold Wallemia sebi reveals adaptations to osmotic stress and suggests cryptic sexual reproduction.</title>
        <authorList>
            <person name="Padamsee M."/>
            <person name="Kumar T.K.A."/>
            <person name="Riley R."/>
            <person name="Binder M."/>
            <person name="Boyd A."/>
            <person name="Calvo A.M."/>
            <person name="Furukawa K."/>
            <person name="Hesse C."/>
            <person name="Hohmann S."/>
            <person name="James T.Y."/>
            <person name="LaButti K."/>
            <person name="Lapidus A."/>
            <person name="Lindquist E."/>
            <person name="Lucas S."/>
            <person name="Miller K."/>
            <person name="Shantappa S."/>
            <person name="Grigoriev I.V."/>
            <person name="Hibbett D.S."/>
            <person name="McLaughlin D.J."/>
            <person name="Spatafora J.W."/>
            <person name="Aime M.C."/>
        </authorList>
    </citation>
    <scope>NUCLEOTIDE SEQUENCE [LARGE SCALE GENOMIC DNA]</scope>
    <source>
        <strain evidence="3">ATCC MYA-4683 / CBS 633.66</strain>
    </source>
</reference>
<accession>I4Y9N5</accession>
<dbReference type="Gene3D" id="6.10.250.3440">
    <property type="match status" value="1"/>
</dbReference>
<dbReference type="PANTHER" id="PTHR39150">
    <property type="entry name" value="54S RIBOSOMAL PROTEIN L28, MITOCHONDRIAL"/>
    <property type="match status" value="1"/>
</dbReference>
<organism evidence="2 3">
    <name type="scientific">Wallemia mellicola (strain ATCC MYA-4683 / CBS 633.66)</name>
    <name type="common">Wallemia sebi (CBS 633.66)</name>
    <dbReference type="NCBI Taxonomy" id="671144"/>
    <lineage>
        <taxon>Eukaryota</taxon>
        <taxon>Fungi</taxon>
        <taxon>Dikarya</taxon>
        <taxon>Basidiomycota</taxon>
        <taxon>Wallemiomycotina</taxon>
        <taxon>Wallemiomycetes</taxon>
        <taxon>Wallemiales</taxon>
        <taxon>Wallemiaceae</taxon>
        <taxon>Wallemia</taxon>
    </lineage>
</organism>
<dbReference type="OMA" id="ERAWFLH"/>
<feature type="coiled-coil region" evidence="1">
    <location>
        <begin position="95"/>
        <end position="125"/>
    </location>
</feature>
<dbReference type="EMBL" id="JH668237">
    <property type="protein sequence ID" value="EIM20677.1"/>
    <property type="molecule type" value="Genomic_DNA"/>
</dbReference>
<dbReference type="InParanoid" id="I4Y9N5"/>
<proteinExistence type="predicted"/>
<dbReference type="AlphaFoldDB" id="I4Y9N5"/>
<keyword evidence="1" id="KW-0175">Coiled coil</keyword>
<dbReference type="GO" id="GO:0003735">
    <property type="term" value="F:structural constituent of ribosome"/>
    <property type="evidence" value="ECO:0007669"/>
    <property type="project" value="InterPro"/>
</dbReference>
<dbReference type="PANTHER" id="PTHR39150:SF1">
    <property type="entry name" value="LARGE RIBOSOMAL SUBUNIT PROTEIN ML40"/>
    <property type="match status" value="1"/>
</dbReference>
<gene>
    <name evidence="2" type="ORF">WALSEDRAFT_39471</name>
</gene>
<dbReference type="RefSeq" id="XP_006959210.1">
    <property type="nucleotide sequence ID" value="XM_006959148.1"/>
</dbReference>
<dbReference type="KEGG" id="wse:WALSEDRAFT_39471"/>
<protein>
    <submittedName>
        <fullName evidence="2">Uncharacterized protein</fullName>
    </submittedName>
</protein>
<dbReference type="GO" id="GO:0005739">
    <property type="term" value="C:mitochondrion"/>
    <property type="evidence" value="ECO:0007669"/>
    <property type="project" value="GOC"/>
</dbReference>
<evidence type="ECO:0000313" key="3">
    <source>
        <dbReference type="Proteomes" id="UP000005242"/>
    </source>
</evidence>
<name>I4Y9N5_WALMC</name>